<dbReference type="EMBL" id="KL363358">
    <property type="protein sequence ID" value="KFD46686.1"/>
    <property type="molecule type" value="Genomic_DNA"/>
</dbReference>
<dbReference type="AlphaFoldDB" id="A0A085LNZ0"/>
<keyword evidence="2" id="KW-1185">Reference proteome</keyword>
<gene>
    <name evidence="1" type="ORF">M513_12454</name>
</gene>
<name>A0A085LNZ0_9BILA</name>
<proteinExistence type="predicted"/>
<organism evidence="1 2">
    <name type="scientific">Trichuris suis</name>
    <name type="common">pig whipworm</name>
    <dbReference type="NCBI Taxonomy" id="68888"/>
    <lineage>
        <taxon>Eukaryota</taxon>
        <taxon>Metazoa</taxon>
        <taxon>Ecdysozoa</taxon>
        <taxon>Nematoda</taxon>
        <taxon>Enoplea</taxon>
        <taxon>Dorylaimia</taxon>
        <taxon>Trichinellida</taxon>
        <taxon>Trichuridae</taxon>
        <taxon>Trichuris</taxon>
    </lineage>
</organism>
<evidence type="ECO:0000313" key="1">
    <source>
        <dbReference type="EMBL" id="KFD46686.1"/>
    </source>
</evidence>
<evidence type="ECO:0000313" key="2">
    <source>
        <dbReference type="Proteomes" id="UP000030764"/>
    </source>
</evidence>
<reference evidence="1 2" key="1">
    <citation type="journal article" date="2014" name="Nat. Genet.">
        <title>Genome and transcriptome of the porcine whipworm Trichuris suis.</title>
        <authorList>
            <person name="Jex A.R."/>
            <person name="Nejsum P."/>
            <person name="Schwarz E.M."/>
            <person name="Hu L."/>
            <person name="Young N.D."/>
            <person name="Hall R.S."/>
            <person name="Korhonen P.K."/>
            <person name="Liao S."/>
            <person name="Thamsborg S."/>
            <person name="Xia J."/>
            <person name="Xu P."/>
            <person name="Wang S."/>
            <person name="Scheerlinck J.P."/>
            <person name="Hofmann A."/>
            <person name="Sternberg P.W."/>
            <person name="Wang J."/>
            <person name="Gasser R.B."/>
        </authorList>
    </citation>
    <scope>NUCLEOTIDE SEQUENCE [LARGE SCALE GENOMIC DNA]</scope>
    <source>
        <strain evidence="1">DCEP-RM93M</strain>
    </source>
</reference>
<dbReference type="Proteomes" id="UP000030764">
    <property type="component" value="Unassembled WGS sequence"/>
</dbReference>
<protein>
    <submittedName>
        <fullName evidence="1">Uncharacterized protein</fullName>
    </submittedName>
</protein>
<accession>A0A085LNZ0</accession>
<sequence>MMMFLSFLMSLSIFISMRVRFFFGVYLVLHCYSIYEYAFYEDPMRYTVTIEILDSLPEMTEKTASASGGDLAFQAVTEDGDSEALVGTKTSNDATMHMDKTP</sequence>